<evidence type="ECO:0000313" key="2">
    <source>
        <dbReference type="Proteomes" id="UP000612362"/>
    </source>
</evidence>
<protein>
    <submittedName>
        <fullName evidence="1">Uncharacterized protein</fullName>
    </submittedName>
</protein>
<evidence type="ECO:0000313" key="1">
    <source>
        <dbReference type="EMBL" id="GHO48471.1"/>
    </source>
</evidence>
<dbReference type="AlphaFoldDB" id="A0A8J3I4C2"/>
<name>A0A8J3I4C2_9CHLR</name>
<reference evidence="1" key="1">
    <citation type="submission" date="2020-10" db="EMBL/GenBank/DDBJ databases">
        <title>Taxonomic study of unclassified bacteria belonging to the class Ktedonobacteria.</title>
        <authorList>
            <person name="Yabe S."/>
            <person name="Wang C.M."/>
            <person name="Zheng Y."/>
            <person name="Sakai Y."/>
            <person name="Cavaletti L."/>
            <person name="Monciardini P."/>
            <person name="Donadio S."/>
        </authorList>
    </citation>
    <scope>NUCLEOTIDE SEQUENCE</scope>
    <source>
        <strain evidence="1">SOSP1-1</strain>
    </source>
</reference>
<dbReference type="Gene3D" id="1.25.10.10">
    <property type="entry name" value="Leucine-rich Repeat Variant"/>
    <property type="match status" value="1"/>
</dbReference>
<dbReference type="Proteomes" id="UP000612362">
    <property type="component" value="Unassembled WGS sequence"/>
</dbReference>
<proteinExistence type="predicted"/>
<dbReference type="InterPro" id="IPR011989">
    <property type="entry name" value="ARM-like"/>
</dbReference>
<dbReference type="RefSeq" id="WP_220197677.1">
    <property type="nucleotide sequence ID" value="NZ_BNJF01000004.1"/>
</dbReference>
<keyword evidence="2" id="KW-1185">Reference proteome</keyword>
<organism evidence="1 2">
    <name type="scientific">Ktedonospora formicarum</name>
    <dbReference type="NCBI Taxonomy" id="2778364"/>
    <lineage>
        <taxon>Bacteria</taxon>
        <taxon>Bacillati</taxon>
        <taxon>Chloroflexota</taxon>
        <taxon>Ktedonobacteria</taxon>
        <taxon>Ktedonobacterales</taxon>
        <taxon>Ktedonobacteraceae</taxon>
        <taxon>Ktedonospora</taxon>
    </lineage>
</organism>
<sequence>MFQTNIPDAFTYASWTIYGVEDQEVIFKNFFQRWKGFTPDILAQVLQETKEDMHDKLFVLSALRYLAPAEAYTLLLPFVHSHKRSERWISTLSLGRLKEPMAFPLLQHLLLEELLNPNTLDNKGFQDADWYMDRRFEIALLLGDWGNPDAIAPLCEAIRQCWAMAANPGVYLGVPSFPTIEGYDTTASIWWDPFLSRLAYALGQLGAREALTRLPLPPAHFRLAKLYFLYGTLEINENILRHKGSVYIFHHPLVAQLPNGTIETKFYPLAQIMQVLQTHFELSVEEQDAFLRQAVIAYQQRKFERYPRNMPGYEDRFPPLVYYPEVVWLVGNTWKEFTIDEFLNENKNTE</sequence>
<accession>A0A8J3I4C2</accession>
<dbReference type="EMBL" id="BNJF01000004">
    <property type="protein sequence ID" value="GHO48471.1"/>
    <property type="molecule type" value="Genomic_DNA"/>
</dbReference>
<comment type="caution">
    <text evidence="1">The sequence shown here is derived from an EMBL/GenBank/DDBJ whole genome shotgun (WGS) entry which is preliminary data.</text>
</comment>
<gene>
    <name evidence="1" type="ORF">KSX_66340</name>
</gene>